<evidence type="ECO:0000256" key="9">
    <source>
        <dbReference type="ARBA" id="ARBA00023288"/>
    </source>
</evidence>
<keyword evidence="7" id="KW-0119">Carbohydrate metabolism</keyword>
<dbReference type="PROSITE" id="PS51677">
    <property type="entry name" value="NODB"/>
    <property type="match status" value="1"/>
</dbReference>
<comment type="subcellular location">
    <subcellularLocation>
        <location evidence="2">Cell membrane</location>
        <topology evidence="2">Lipid-anchor</topology>
        <topology evidence="2">GPI-anchor</topology>
    </subcellularLocation>
</comment>
<dbReference type="GO" id="GO:0098552">
    <property type="term" value="C:side of membrane"/>
    <property type="evidence" value="ECO:0007669"/>
    <property type="project" value="UniProtKB-KW"/>
</dbReference>
<keyword evidence="4" id="KW-0325">Glycoprotein</keyword>
<evidence type="ECO:0000313" key="19">
    <source>
        <dbReference type="Proteomes" id="UP000521872"/>
    </source>
</evidence>
<dbReference type="AlphaFoldDB" id="A0A8H4VW41"/>
<organism evidence="18 19">
    <name type="scientific">Agrocybe pediades</name>
    <dbReference type="NCBI Taxonomy" id="84607"/>
    <lineage>
        <taxon>Eukaryota</taxon>
        <taxon>Fungi</taxon>
        <taxon>Dikarya</taxon>
        <taxon>Basidiomycota</taxon>
        <taxon>Agaricomycotina</taxon>
        <taxon>Agaricomycetes</taxon>
        <taxon>Agaricomycetidae</taxon>
        <taxon>Agaricales</taxon>
        <taxon>Agaricineae</taxon>
        <taxon>Strophariaceae</taxon>
        <taxon>Agrocybe</taxon>
    </lineage>
</organism>
<evidence type="ECO:0000256" key="6">
    <source>
        <dbReference type="ARBA" id="ARBA00023136"/>
    </source>
</evidence>
<evidence type="ECO:0000256" key="7">
    <source>
        <dbReference type="ARBA" id="ARBA00023277"/>
    </source>
</evidence>
<evidence type="ECO:0000256" key="3">
    <source>
        <dbReference type="ARBA" id="ARBA00022475"/>
    </source>
</evidence>
<evidence type="ECO:0000256" key="5">
    <source>
        <dbReference type="ARBA" id="ARBA00023024"/>
    </source>
</evidence>
<comment type="cofactor">
    <cofactor evidence="1">
        <name>Co(2+)</name>
        <dbReference type="ChEBI" id="CHEBI:48828"/>
    </cofactor>
</comment>
<comment type="catalytic activity">
    <reaction evidence="13">
        <text>[(1-&gt;4)-N-acetyl-beta-D-glucosaminyl](n) + n H2O = chitosan + n acetate</text>
        <dbReference type="Rhea" id="RHEA:10464"/>
        <dbReference type="Rhea" id="RHEA-COMP:9593"/>
        <dbReference type="Rhea" id="RHEA-COMP:9597"/>
        <dbReference type="ChEBI" id="CHEBI:15377"/>
        <dbReference type="ChEBI" id="CHEBI:17029"/>
        <dbReference type="ChEBI" id="CHEBI:30089"/>
        <dbReference type="ChEBI" id="CHEBI:57704"/>
        <dbReference type="EC" id="3.5.1.41"/>
    </reaction>
    <physiologicalReaction direction="left-to-right" evidence="13">
        <dbReference type="Rhea" id="RHEA:10465"/>
    </physiologicalReaction>
</comment>
<accession>A0A8H4VW41</accession>
<feature type="compositionally biased region" description="Low complexity" evidence="14">
    <location>
        <begin position="377"/>
        <end position="388"/>
    </location>
</feature>
<feature type="domain" description="NodB homology" evidence="17">
    <location>
        <begin position="149"/>
        <end position="343"/>
    </location>
</feature>
<dbReference type="GO" id="GO:0000272">
    <property type="term" value="P:polysaccharide catabolic process"/>
    <property type="evidence" value="ECO:0007669"/>
    <property type="project" value="UniProtKB-KW"/>
</dbReference>
<keyword evidence="3" id="KW-1003">Cell membrane</keyword>
<protein>
    <recommendedName>
        <fullName evidence="12">chitin deacetylase</fullName>
        <ecNumber evidence="12">3.5.1.41</ecNumber>
    </recommendedName>
</protein>
<dbReference type="InterPro" id="IPR011330">
    <property type="entry name" value="Glyco_hydro/deAcase_b/a-brl"/>
</dbReference>
<evidence type="ECO:0000256" key="13">
    <source>
        <dbReference type="ARBA" id="ARBA00048494"/>
    </source>
</evidence>
<feature type="region of interest" description="Disordered" evidence="14">
    <location>
        <begin position="377"/>
        <end position="408"/>
    </location>
</feature>
<keyword evidence="16" id="KW-0732">Signal</keyword>
<reference evidence="18 19" key="1">
    <citation type="submission" date="2019-12" db="EMBL/GenBank/DDBJ databases">
        <authorList>
            <person name="Floudas D."/>
            <person name="Bentzer J."/>
            <person name="Ahren D."/>
            <person name="Johansson T."/>
            <person name="Persson P."/>
            <person name="Tunlid A."/>
        </authorList>
    </citation>
    <scope>NUCLEOTIDE SEQUENCE [LARGE SCALE GENOMIC DNA]</scope>
    <source>
        <strain evidence="18 19">CBS 102.39</strain>
    </source>
</reference>
<evidence type="ECO:0000313" key="18">
    <source>
        <dbReference type="EMBL" id="KAF4622094.1"/>
    </source>
</evidence>
<keyword evidence="11" id="KW-0624">Polysaccharide degradation</keyword>
<evidence type="ECO:0000256" key="2">
    <source>
        <dbReference type="ARBA" id="ARBA00004609"/>
    </source>
</evidence>
<evidence type="ECO:0000256" key="16">
    <source>
        <dbReference type="SAM" id="SignalP"/>
    </source>
</evidence>
<feature type="transmembrane region" description="Helical" evidence="15">
    <location>
        <begin position="418"/>
        <end position="442"/>
    </location>
</feature>
<dbReference type="GO" id="GO:0009272">
    <property type="term" value="P:fungal-type cell wall biogenesis"/>
    <property type="evidence" value="ECO:0007669"/>
    <property type="project" value="UniProtKB-ARBA"/>
</dbReference>
<evidence type="ECO:0000256" key="11">
    <source>
        <dbReference type="ARBA" id="ARBA00023326"/>
    </source>
</evidence>
<dbReference type="GO" id="GO:0071555">
    <property type="term" value="P:cell wall organization"/>
    <property type="evidence" value="ECO:0007669"/>
    <property type="project" value="UniProtKB-KW"/>
</dbReference>
<keyword evidence="10" id="KW-0961">Cell wall biogenesis/degradation</keyword>
<keyword evidence="9" id="KW-0449">Lipoprotein</keyword>
<proteinExistence type="predicted"/>
<dbReference type="PANTHER" id="PTHR10587:SF98">
    <property type="entry name" value="CHITIN DEACETYLASE"/>
    <property type="match status" value="1"/>
</dbReference>
<evidence type="ECO:0000256" key="12">
    <source>
        <dbReference type="ARBA" id="ARBA00024056"/>
    </source>
</evidence>
<feature type="signal peptide" evidence="16">
    <location>
        <begin position="1"/>
        <end position="28"/>
    </location>
</feature>
<evidence type="ECO:0000256" key="14">
    <source>
        <dbReference type="SAM" id="MobiDB-lite"/>
    </source>
</evidence>
<keyword evidence="8" id="KW-0170">Cobalt</keyword>
<dbReference type="Pfam" id="PF01522">
    <property type="entry name" value="Polysacc_deac_1"/>
    <property type="match status" value="1"/>
</dbReference>
<dbReference type="SUPFAM" id="SSF88713">
    <property type="entry name" value="Glycoside hydrolase/deacetylase"/>
    <property type="match status" value="1"/>
</dbReference>
<dbReference type="EMBL" id="JAACJL010000002">
    <property type="protein sequence ID" value="KAF4622094.1"/>
    <property type="molecule type" value="Genomic_DNA"/>
</dbReference>
<dbReference type="InterPro" id="IPR002509">
    <property type="entry name" value="NODB_dom"/>
</dbReference>
<comment type="caution">
    <text evidence="18">The sequence shown here is derived from an EMBL/GenBank/DDBJ whole genome shotgun (WGS) entry which is preliminary data.</text>
</comment>
<dbReference type="Gene3D" id="3.20.20.370">
    <property type="entry name" value="Glycoside hydrolase/deacetylase"/>
    <property type="match status" value="1"/>
</dbReference>
<keyword evidence="5" id="KW-0146">Chitin degradation</keyword>
<dbReference type="InterPro" id="IPR050248">
    <property type="entry name" value="Polysacc_deacetylase_ArnD"/>
</dbReference>
<keyword evidence="15" id="KW-0812">Transmembrane</keyword>
<keyword evidence="4" id="KW-0336">GPI-anchor</keyword>
<name>A0A8H4VW41_9AGAR</name>
<evidence type="ECO:0000256" key="4">
    <source>
        <dbReference type="ARBA" id="ARBA00022622"/>
    </source>
</evidence>
<evidence type="ECO:0000259" key="17">
    <source>
        <dbReference type="PROSITE" id="PS51677"/>
    </source>
</evidence>
<dbReference type="Proteomes" id="UP000521872">
    <property type="component" value="Unassembled WGS sequence"/>
</dbReference>
<dbReference type="EC" id="3.5.1.41" evidence="12"/>
<evidence type="ECO:0000256" key="10">
    <source>
        <dbReference type="ARBA" id="ARBA00023316"/>
    </source>
</evidence>
<keyword evidence="6 15" id="KW-0472">Membrane</keyword>
<keyword evidence="19" id="KW-1185">Reference proteome</keyword>
<keyword evidence="15" id="KW-1133">Transmembrane helix</keyword>
<evidence type="ECO:0000256" key="8">
    <source>
        <dbReference type="ARBA" id="ARBA00023285"/>
    </source>
</evidence>
<feature type="chain" id="PRO_5034820641" description="chitin deacetylase" evidence="16">
    <location>
        <begin position="29"/>
        <end position="449"/>
    </location>
</feature>
<dbReference type="GO" id="GO:0004099">
    <property type="term" value="F:chitin deacetylase activity"/>
    <property type="evidence" value="ECO:0007669"/>
    <property type="project" value="UniProtKB-EC"/>
</dbReference>
<evidence type="ECO:0000256" key="1">
    <source>
        <dbReference type="ARBA" id="ARBA00001941"/>
    </source>
</evidence>
<evidence type="ECO:0000256" key="15">
    <source>
        <dbReference type="SAM" id="Phobius"/>
    </source>
</evidence>
<dbReference type="PANTHER" id="PTHR10587">
    <property type="entry name" value="GLYCOSYL TRANSFERASE-RELATED"/>
    <property type="match status" value="1"/>
</dbReference>
<sequence length="449" mass="48500">MSALKLGSRSRLRAILALGVVSLAAVQAQSDSLSVATPGRTTVDEEASIKDPNQECEPYYYEPIGKALASFPPIWETASILPEDGNALAKFASIQASIPDIAPKGTPEGNFDGLNYPADDPDCWWTNSKCGTPKAPGVPADISIMPEPRTLGYGFDDGPNCSHNAFYDYLASQKQTATMFYIGSNVMDWPLEAARAVKDGHEICVHSWSHHYMTALTNEVAFAELYYSVSVKVATGVTPTCWRPPFGDVDDRIRAIAAGLGLRTILWAYDSQDWQYGVTPGITTADVDKEYQSMVDDAKKGMFNNVGTMILAHELDDYTMGEAMKFYPMLKEAFDHIVPVAIGMNITQPYVESEIVMPNFAQYISLNKQLAVNLTTSSASSQPSPTLTRSVVGPASTTTAPVNNDAANNKKTADASRLSWVLSGTGGVKFVVAFLLGFLCAARIGVVSQ</sequence>
<gene>
    <name evidence="18" type="ORF">D9613_009443</name>
</gene>
<dbReference type="GO" id="GO:0005886">
    <property type="term" value="C:plasma membrane"/>
    <property type="evidence" value="ECO:0007669"/>
    <property type="project" value="UniProtKB-SubCell"/>
</dbReference>
<dbReference type="GO" id="GO:0006032">
    <property type="term" value="P:chitin catabolic process"/>
    <property type="evidence" value="ECO:0007669"/>
    <property type="project" value="UniProtKB-KW"/>
</dbReference>